<proteinExistence type="predicted"/>
<evidence type="ECO:0000313" key="3">
    <source>
        <dbReference type="Proteomes" id="UP000661918"/>
    </source>
</evidence>
<evidence type="ECO:0000313" key="2">
    <source>
        <dbReference type="EMBL" id="GGM13195.1"/>
    </source>
</evidence>
<name>A0ABQ2GUX0_9DEIO</name>
<keyword evidence="3" id="KW-1185">Reference proteome</keyword>
<dbReference type="SUPFAM" id="SSF56112">
    <property type="entry name" value="Protein kinase-like (PK-like)"/>
    <property type="match status" value="1"/>
</dbReference>
<dbReference type="Pfam" id="PF01636">
    <property type="entry name" value="APH"/>
    <property type="match status" value="1"/>
</dbReference>
<dbReference type="Proteomes" id="UP000661918">
    <property type="component" value="Unassembled WGS sequence"/>
</dbReference>
<gene>
    <name evidence="2" type="ORF">GCM10010841_22260</name>
</gene>
<dbReference type="InterPro" id="IPR002575">
    <property type="entry name" value="Aminoglycoside_PTrfase"/>
</dbReference>
<feature type="domain" description="Aminoglycoside phosphotransferase" evidence="1">
    <location>
        <begin position="2"/>
        <end position="79"/>
    </location>
</feature>
<comment type="caution">
    <text evidence="2">The sequence shown here is derived from an EMBL/GenBank/DDBJ whole genome shotgun (WGS) entry which is preliminary data.</text>
</comment>
<dbReference type="InterPro" id="IPR011009">
    <property type="entry name" value="Kinase-like_dom_sf"/>
</dbReference>
<protein>
    <recommendedName>
        <fullName evidence="1">Aminoglycoside phosphotransferase domain-containing protein</fullName>
    </recommendedName>
</protein>
<dbReference type="InterPro" id="IPR051678">
    <property type="entry name" value="AGP_Transferase"/>
</dbReference>
<dbReference type="Gene3D" id="3.90.1200.10">
    <property type="match status" value="1"/>
</dbReference>
<dbReference type="PANTHER" id="PTHR21310">
    <property type="entry name" value="AMINOGLYCOSIDE PHOSPHOTRANSFERASE-RELATED-RELATED"/>
    <property type="match status" value="1"/>
</dbReference>
<accession>A0ABQ2GUX0</accession>
<dbReference type="EMBL" id="BMOM01000017">
    <property type="protein sequence ID" value="GGM13195.1"/>
    <property type="molecule type" value="Genomic_DNA"/>
</dbReference>
<reference evidence="3" key="1">
    <citation type="journal article" date="2019" name="Int. J. Syst. Evol. Microbiol.">
        <title>The Global Catalogue of Microorganisms (GCM) 10K type strain sequencing project: providing services to taxonomists for standard genome sequencing and annotation.</title>
        <authorList>
            <consortium name="The Broad Institute Genomics Platform"/>
            <consortium name="The Broad Institute Genome Sequencing Center for Infectious Disease"/>
            <person name="Wu L."/>
            <person name="Ma J."/>
        </authorList>
    </citation>
    <scope>NUCLEOTIDE SEQUENCE [LARGE SCALE GENOMIC DNA]</scope>
    <source>
        <strain evidence="3">JCM 15443</strain>
    </source>
</reference>
<organism evidence="2 3">
    <name type="scientific">Deinococcus aerophilus</name>
    <dbReference type="NCBI Taxonomy" id="522488"/>
    <lineage>
        <taxon>Bacteria</taxon>
        <taxon>Thermotogati</taxon>
        <taxon>Deinococcota</taxon>
        <taxon>Deinococci</taxon>
        <taxon>Deinococcales</taxon>
        <taxon>Deinococcaceae</taxon>
        <taxon>Deinococcus</taxon>
    </lineage>
</organism>
<sequence>MARLLEVAPPPAPPVFLHNDLHASNLMVTPEGAVTALIDWGDAGWGDPVLDLAYAGPLASPELLRGYREEAELDDGATLRLLAYLLHHAARRLGFDPEDHATDPLYARPGTALMQLLRVSVQFPERREWLGS</sequence>
<evidence type="ECO:0000259" key="1">
    <source>
        <dbReference type="Pfam" id="PF01636"/>
    </source>
</evidence>